<evidence type="ECO:0000313" key="1">
    <source>
        <dbReference type="EMBL" id="TCS82945.1"/>
    </source>
</evidence>
<dbReference type="EMBL" id="SMAB01000007">
    <property type="protein sequence ID" value="TCS82945.1"/>
    <property type="molecule type" value="Genomic_DNA"/>
</dbReference>
<keyword evidence="2" id="KW-1185">Reference proteome</keyword>
<proteinExistence type="predicted"/>
<dbReference type="OrthoDB" id="9799862at2"/>
<dbReference type="InterPro" id="IPR009384">
    <property type="entry name" value="SwrD-like"/>
</dbReference>
<keyword evidence="1" id="KW-0282">Flagellum</keyword>
<dbReference type="AlphaFoldDB" id="A0A4R3KHK0"/>
<keyword evidence="1" id="KW-0969">Cilium</keyword>
<name>A0A4R3KHK0_9BACI</name>
<organism evidence="1 2">
    <name type="scientific">Tepidibacillus fermentans</name>
    <dbReference type="NCBI Taxonomy" id="1281767"/>
    <lineage>
        <taxon>Bacteria</taxon>
        <taxon>Bacillati</taxon>
        <taxon>Bacillota</taxon>
        <taxon>Bacilli</taxon>
        <taxon>Bacillales</taxon>
        <taxon>Bacillaceae</taxon>
        <taxon>Tepidibacillus</taxon>
    </lineage>
</organism>
<dbReference type="PANTHER" id="PTHR39185">
    <property type="entry name" value="SWARMING MOTILITY PROTEIN SWRD"/>
    <property type="match status" value="1"/>
</dbReference>
<comment type="caution">
    <text evidence="1">The sequence shown here is derived from an EMBL/GenBank/DDBJ whole genome shotgun (WGS) entry which is preliminary data.</text>
</comment>
<dbReference type="Proteomes" id="UP000295788">
    <property type="component" value="Unassembled WGS sequence"/>
</dbReference>
<sequence>MIKVNRLDGSEFVINGLLIESVESTPDTIVTLTTGKKIMVKQSVDEIIQRFEDFIRRTHTIQSE</sequence>
<gene>
    <name evidence="1" type="ORF">EDD72_10728</name>
</gene>
<keyword evidence="1" id="KW-0966">Cell projection</keyword>
<dbReference type="PANTHER" id="PTHR39185:SF1">
    <property type="entry name" value="SWARMING MOTILITY PROTEIN SWRD"/>
    <property type="match status" value="1"/>
</dbReference>
<reference evidence="1 2" key="1">
    <citation type="submission" date="2019-03" db="EMBL/GenBank/DDBJ databases">
        <title>Genomic Encyclopedia of Type Strains, Phase IV (KMG-IV): sequencing the most valuable type-strain genomes for metagenomic binning, comparative biology and taxonomic classification.</title>
        <authorList>
            <person name="Goeker M."/>
        </authorList>
    </citation>
    <scope>NUCLEOTIDE SEQUENCE [LARGE SCALE GENOMIC DNA]</scope>
    <source>
        <strain evidence="1 2">DSM 23802</strain>
    </source>
</reference>
<evidence type="ECO:0000313" key="2">
    <source>
        <dbReference type="Proteomes" id="UP000295788"/>
    </source>
</evidence>
<protein>
    <submittedName>
        <fullName evidence="1">Flagellar protein FlbD</fullName>
    </submittedName>
</protein>
<accession>A0A4R3KHK0</accession>
<dbReference type="RefSeq" id="WP_132768304.1">
    <property type="nucleotide sequence ID" value="NZ_SMAB01000007.1"/>
</dbReference>
<dbReference type="Pfam" id="PF06289">
    <property type="entry name" value="FlbD"/>
    <property type="match status" value="1"/>
</dbReference>